<sequence>MQVIQIAQYENDISDEGVVEEDYMEYMEITERLKRHQIVGLKDTFGNADKAEASIENQLPKHYTLYRRCDENRDRVTVYETEAEYEHHDDAFRGIGEVVKN</sequence>
<dbReference type="EMBL" id="CAJNOV010002907">
    <property type="protein sequence ID" value="CAF1121342.1"/>
    <property type="molecule type" value="Genomic_DNA"/>
</dbReference>
<evidence type="ECO:0000313" key="4">
    <source>
        <dbReference type="EMBL" id="CAF3842893.1"/>
    </source>
</evidence>
<evidence type="ECO:0000313" key="6">
    <source>
        <dbReference type="Proteomes" id="UP000663824"/>
    </source>
</evidence>
<gene>
    <name evidence="4" type="ORF">BYL167_LOCUS5393</name>
    <name evidence="1" type="ORF">CJN711_LOCUS8089</name>
    <name evidence="2" type="ORF">KQP761_LOCUS26930</name>
    <name evidence="3" type="ORF">MBJ925_LOCUS9110</name>
    <name evidence="5" type="ORF">SMN809_LOCUS10331</name>
</gene>
<name>A0A816MMU1_9BILA</name>
<dbReference type="EMBL" id="CAJNRE010003415">
    <property type="protein sequence ID" value="CAF2018355.1"/>
    <property type="molecule type" value="Genomic_DNA"/>
</dbReference>
<reference evidence="3" key="1">
    <citation type="submission" date="2021-02" db="EMBL/GenBank/DDBJ databases">
        <authorList>
            <person name="Nowell W R."/>
        </authorList>
    </citation>
    <scope>NUCLEOTIDE SEQUENCE</scope>
</reference>
<evidence type="ECO:0000313" key="5">
    <source>
        <dbReference type="EMBL" id="CAF3971107.1"/>
    </source>
</evidence>
<dbReference type="Proteomes" id="UP000676336">
    <property type="component" value="Unassembled WGS sequence"/>
</dbReference>
<dbReference type="Proteomes" id="UP000663855">
    <property type="component" value="Unassembled WGS sequence"/>
</dbReference>
<protein>
    <submittedName>
        <fullName evidence="3">Uncharacterized protein</fullName>
    </submittedName>
</protein>
<dbReference type="AlphaFoldDB" id="A0A816MMU1"/>
<dbReference type="EMBL" id="CAJOBH010001227">
    <property type="protein sequence ID" value="CAF3842893.1"/>
    <property type="molecule type" value="Genomic_DNA"/>
</dbReference>
<proteinExistence type="predicted"/>
<comment type="caution">
    <text evidence="3">The sequence shown here is derived from an EMBL/GenBank/DDBJ whole genome shotgun (WGS) entry which is preliminary data.</text>
</comment>
<accession>A0A816MMU1</accession>
<dbReference type="Proteomes" id="UP000681967">
    <property type="component" value="Unassembled WGS sequence"/>
</dbReference>
<organism evidence="3 6">
    <name type="scientific">Rotaria magnacalcarata</name>
    <dbReference type="NCBI Taxonomy" id="392030"/>
    <lineage>
        <taxon>Eukaryota</taxon>
        <taxon>Metazoa</taxon>
        <taxon>Spiralia</taxon>
        <taxon>Gnathifera</taxon>
        <taxon>Rotifera</taxon>
        <taxon>Eurotatoria</taxon>
        <taxon>Bdelloidea</taxon>
        <taxon>Philodinida</taxon>
        <taxon>Philodinidae</taxon>
        <taxon>Rotaria</taxon>
    </lineage>
</organism>
<evidence type="ECO:0000313" key="3">
    <source>
        <dbReference type="EMBL" id="CAF2018355.1"/>
    </source>
</evidence>
<evidence type="ECO:0000313" key="2">
    <source>
        <dbReference type="EMBL" id="CAF1635209.1"/>
    </source>
</evidence>
<dbReference type="Proteomes" id="UP000663824">
    <property type="component" value="Unassembled WGS sequence"/>
</dbReference>
<dbReference type="Proteomes" id="UP000663834">
    <property type="component" value="Unassembled WGS sequence"/>
</dbReference>
<dbReference type="EMBL" id="CAJNOW010014786">
    <property type="protein sequence ID" value="CAF1635209.1"/>
    <property type="molecule type" value="Genomic_DNA"/>
</dbReference>
<evidence type="ECO:0000313" key="1">
    <source>
        <dbReference type="EMBL" id="CAF1121342.1"/>
    </source>
</evidence>
<dbReference type="EMBL" id="CAJOBI010003502">
    <property type="protein sequence ID" value="CAF3971107.1"/>
    <property type="molecule type" value="Genomic_DNA"/>
</dbReference>